<evidence type="ECO:0000313" key="2">
    <source>
        <dbReference type="EMBL" id="TSH99268.1"/>
    </source>
</evidence>
<dbReference type="EMBL" id="VLTJ01000001">
    <property type="protein sequence ID" value="TSH99268.1"/>
    <property type="molecule type" value="Genomic_DNA"/>
</dbReference>
<keyword evidence="1" id="KW-1133">Transmembrane helix</keyword>
<accession>A0A556B254</accession>
<keyword evidence="1" id="KW-0812">Transmembrane</keyword>
<feature type="transmembrane region" description="Helical" evidence="1">
    <location>
        <begin position="25"/>
        <end position="47"/>
    </location>
</feature>
<organism evidence="2 3">
    <name type="scientific">Verticiella sediminum</name>
    <dbReference type="NCBI Taxonomy" id="1247510"/>
    <lineage>
        <taxon>Bacteria</taxon>
        <taxon>Pseudomonadati</taxon>
        <taxon>Pseudomonadota</taxon>
        <taxon>Betaproteobacteria</taxon>
        <taxon>Burkholderiales</taxon>
        <taxon>Alcaligenaceae</taxon>
        <taxon>Verticiella</taxon>
    </lineage>
</organism>
<feature type="transmembrane region" description="Helical" evidence="1">
    <location>
        <begin position="67"/>
        <end position="88"/>
    </location>
</feature>
<name>A0A556B254_9BURK</name>
<dbReference type="OrthoDB" id="9926170at2"/>
<proteinExistence type="predicted"/>
<reference evidence="2 3" key="1">
    <citation type="submission" date="2019-07" db="EMBL/GenBank/DDBJ databases">
        <title>Qingshengfaniella alkalisoli gen. nov., sp. nov., isolated from saline soil.</title>
        <authorList>
            <person name="Xu L."/>
            <person name="Huang X.-X."/>
            <person name="Sun J.-Q."/>
        </authorList>
    </citation>
    <scope>NUCLEOTIDE SEQUENCE [LARGE SCALE GENOMIC DNA]</scope>
    <source>
        <strain evidence="2 3">DSM 27279</strain>
    </source>
</reference>
<protein>
    <recommendedName>
        <fullName evidence="4">Iron transporter</fullName>
    </recommendedName>
</protein>
<keyword evidence="1" id="KW-0472">Membrane</keyword>
<keyword evidence="3" id="KW-1185">Reference proteome</keyword>
<gene>
    <name evidence="2" type="ORF">FOZ76_00635</name>
</gene>
<dbReference type="RefSeq" id="WP_143946177.1">
    <property type="nucleotide sequence ID" value="NZ_BAABMB010000001.1"/>
</dbReference>
<evidence type="ECO:0008006" key="4">
    <source>
        <dbReference type="Google" id="ProtNLM"/>
    </source>
</evidence>
<dbReference type="Proteomes" id="UP000318405">
    <property type="component" value="Unassembled WGS sequence"/>
</dbReference>
<comment type="caution">
    <text evidence="2">The sequence shown here is derived from an EMBL/GenBank/DDBJ whole genome shotgun (WGS) entry which is preliminary data.</text>
</comment>
<dbReference type="AlphaFoldDB" id="A0A556B254"/>
<sequence>MIERKATARSNPSVRPDRQVRATASMARAGLSAHVVAVCLLAYLASARLVDATGVLLHRMGMTQGDAVVTASMAGFLYLWAMLMWAFSRRSVLRTWLCVGSLAGLAVLAAWMLGGKA</sequence>
<evidence type="ECO:0000313" key="3">
    <source>
        <dbReference type="Proteomes" id="UP000318405"/>
    </source>
</evidence>
<feature type="transmembrane region" description="Helical" evidence="1">
    <location>
        <begin position="95"/>
        <end position="114"/>
    </location>
</feature>
<evidence type="ECO:0000256" key="1">
    <source>
        <dbReference type="SAM" id="Phobius"/>
    </source>
</evidence>